<organism evidence="11 12">
    <name type="scientific">Rubrivirga marina</name>
    <dbReference type="NCBI Taxonomy" id="1196024"/>
    <lineage>
        <taxon>Bacteria</taxon>
        <taxon>Pseudomonadati</taxon>
        <taxon>Rhodothermota</taxon>
        <taxon>Rhodothermia</taxon>
        <taxon>Rhodothermales</taxon>
        <taxon>Rubricoccaceae</taxon>
        <taxon>Rubrivirga</taxon>
    </lineage>
</organism>
<dbReference type="Proteomes" id="UP000216339">
    <property type="component" value="Unassembled WGS sequence"/>
</dbReference>
<evidence type="ECO:0000256" key="7">
    <source>
        <dbReference type="ARBA" id="ARBA00023136"/>
    </source>
</evidence>
<proteinExistence type="inferred from homology"/>
<feature type="transmembrane region" description="Helical" evidence="10">
    <location>
        <begin position="133"/>
        <end position="154"/>
    </location>
</feature>
<keyword evidence="11" id="KW-0012">Acyltransferase</keyword>
<keyword evidence="2 10" id="KW-0444">Lipid biosynthesis</keyword>
<keyword evidence="3 10" id="KW-0808">Transferase</keyword>
<dbReference type="RefSeq" id="WP_218830575.1">
    <property type="nucleotide sequence ID" value="NZ_MQWD01000001.1"/>
</dbReference>
<dbReference type="PANTHER" id="PTHR30309">
    <property type="entry name" value="INNER MEMBRANE PROTEIN YGIH"/>
    <property type="match status" value="1"/>
</dbReference>
<dbReference type="EC" id="2.3.1.275" evidence="10"/>
<dbReference type="PANTHER" id="PTHR30309:SF0">
    <property type="entry name" value="GLYCEROL-3-PHOSPHATE ACYLTRANSFERASE-RELATED"/>
    <property type="match status" value="1"/>
</dbReference>
<reference evidence="11 12" key="1">
    <citation type="submission" date="2016-11" db="EMBL/GenBank/DDBJ databases">
        <title>Study of marine rhodopsin-containing bacteria.</title>
        <authorList>
            <person name="Yoshizawa S."/>
            <person name="Kumagai Y."/>
            <person name="Kogure K."/>
        </authorList>
    </citation>
    <scope>NUCLEOTIDE SEQUENCE [LARGE SCALE GENOMIC DNA]</scope>
    <source>
        <strain evidence="11 12">SAORIC-28</strain>
    </source>
</reference>
<feature type="transmembrane region" description="Helical" evidence="10">
    <location>
        <begin position="189"/>
        <end position="208"/>
    </location>
</feature>
<comment type="caution">
    <text evidence="11">The sequence shown here is derived from an EMBL/GenBank/DDBJ whole genome shotgun (WGS) entry which is preliminary data.</text>
</comment>
<evidence type="ECO:0000256" key="9">
    <source>
        <dbReference type="ARBA" id="ARBA00023264"/>
    </source>
</evidence>
<evidence type="ECO:0000256" key="5">
    <source>
        <dbReference type="ARBA" id="ARBA00022989"/>
    </source>
</evidence>
<dbReference type="EMBL" id="MQWD01000001">
    <property type="protein sequence ID" value="PAP78403.1"/>
    <property type="molecule type" value="Genomic_DNA"/>
</dbReference>
<comment type="pathway">
    <text evidence="10">Lipid metabolism; phospholipid metabolism.</text>
</comment>
<evidence type="ECO:0000256" key="1">
    <source>
        <dbReference type="ARBA" id="ARBA00022475"/>
    </source>
</evidence>
<evidence type="ECO:0000256" key="6">
    <source>
        <dbReference type="ARBA" id="ARBA00023098"/>
    </source>
</evidence>
<keyword evidence="9 10" id="KW-1208">Phospholipid metabolism</keyword>
<dbReference type="GO" id="GO:0043772">
    <property type="term" value="F:acyl-phosphate glycerol-3-phosphate acyltransferase activity"/>
    <property type="evidence" value="ECO:0007669"/>
    <property type="project" value="UniProtKB-UniRule"/>
</dbReference>
<feature type="transmembrane region" description="Helical" evidence="10">
    <location>
        <begin position="161"/>
        <end position="183"/>
    </location>
</feature>
<accession>A0A271J4N9</accession>
<comment type="similarity">
    <text evidence="10">Belongs to the PlsY family.</text>
</comment>
<dbReference type="NCBIfam" id="TIGR00023">
    <property type="entry name" value="glycerol-3-phosphate 1-O-acyltransferase PlsY"/>
    <property type="match status" value="1"/>
</dbReference>
<keyword evidence="6 10" id="KW-0443">Lipid metabolism</keyword>
<keyword evidence="1 10" id="KW-1003">Cell membrane</keyword>
<keyword evidence="7 10" id="KW-0472">Membrane</keyword>
<evidence type="ECO:0000256" key="2">
    <source>
        <dbReference type="ARBA" id="ARBA00022516"/>
    </source>
</evidence>
<evidence type="ECO:0000313" key="12">
    <source>
        <dbReference type="Proteomes" id="UP000216339"/>
    </source>
</evidence>
<comment type="subunit">
    <text evidence="10">Probably interacts with PlsX.</text>
</comment>
<evidence type="ECO:0000256" key="8">
    <source>
        <dbReference type="ARBA" id="ARBA00023209"/>
    </source>
</evidence>
<evidence type="ECO:0000256" key="3">
    <source>
        <dbReference type="ARBA" id="ARBA00022679"/>
    </source>
</evidence>
<dbReference type="GO" id="GO:0005886">
    <property type="term" value="C:plasma membrane"/>
    <property type="evidence" value="ECO:0007669"/>
    <property type="project" value="UniProtKB-SubCell"/>
</dbReference>
<gene>
    <name evidence="10" type="primary">plsY</name>
    <name evidence="11" type="ORF">BSZ37_19230</name>
</gene>
<comment type="subcellular location">
    <subcellularLocation>
        <location evidence="10">Cell membrane</location>
        <topology evidence="10">Multi-pass membrane protein</topology>
    </subcellularLocation>
</comment>
<comment type="catalytic activity">
    <reaction evidence="10">
        <text>an acyl phosphate + sn-glycerol 3-phosphate = a 1-acyl-sn-glycero-3-phosphate + phosphate</text>
        <dbReference type="Rhea" id="RHEA:34075"/>
        <dbReference type="ChEBI" id="CHEBI:43474"/>
        <dbReference type="ChEBI" id="CHEBI:57597"/>
        <dbReference type="ChEBI" id="CHEBI:57970"/>
        <dbReference type="ChEBI" id="CHEBI:59918"/>
        <dbReference type="EC" id="2.3.1.275"/>
    </reaction>
</comment>
<keyword evidence="4 10" id="KW-0812">Transmembrane</keyword>
<protein>
    <recommendedName>
        <fullName evidence="10">Glycerol-3-phosphate acyltransferase</fullName>
    </recommendedName>
    <alternativeName>
        <fullName evidence="10">Acyl-PO4 G3P acyltransferase</fullName>
    </alternativeName>
    <alternativeName>
        <fullName evidence="10">Acyl-phosphate--glycerol-3-phosphate acyltransferase</fullName>
    </alternativeName>
    <alternativeName>
        <fullName evidence="10">G3P acyltransferase</fullName>
        <shortName evidence="10">GPAT</shortName>
        <ecNumber evidence="10">2.3.1.275</ecNumber>
    </alternativeName>
    <alternativeName>
        <fullName evidence="10">Lysophosphatidic acid synthase</fullName>
        <shortName evidence="10">LPA synthase</shortName>
    </alternativeName>
</protein>
<dbReference type="GO" id="GO:0008654">
    <property type="term" value="P:phospholipid biosynthetic process"/>
    <property type="evidence" value="ECO:0007669"/>
    <property type="project" value="UniProtKB-UniRule"/>
</dbReference>
<evidence type="ECO:0000256" key="4">
    <source>
        <dbReference type="ARBA" id="ARBA00022692"/>
    </source>
</evidence>
<keyword evidence="12" id="KW-1185">Reference proteome</keyword>
<dbReference type="Pfam" id="PF02660">
    <property type="entry name" value="G3P_acyltransf"/>
    <property type="match status" value="1"/>
</dbReference>
<dbReference type="SMART" id="SM01207">
    <property type="entry name" value="G3P_acyltransf"/>
    <property type="match status" value="1"/>
</dbReference>
<dbReference type="HAMAP" id="MF_01043">
    <property type="entry name" value="PlsY"/>
    <property type="match status" value="1"/>
</dbReference>
<sequence length="224" mass="22986">MLSLLVILAASYLLGAVPFSLVVGRMMGVDLRRHGSGNAGATNALRVLGKGPGLLVFLLDFGKGLAAVALLSQIRVGGESLVGLLGSRPELAAAWAATLAGTAAMVGHVVTVWGRLFFGSWKGGKGVATGAGMLTGLAPLPVGLALLVFVGVLAATRYVSLGSILAALSLPLSLLALHFGFGWESPPPVWIFATVVPAFILWTHRANVRRLLDGTESRIGSKAG</sequence>
<evidence type="ECO:0000313" key="11">
    <source>
        <dbReference type="EMBL" id="PAP78403.1"/>
    </source>
</evidence>
<name>A0A271J4N9_9BACT</name>
<dbReference type="AlphaFoldDB" id="A0A271J4N9"/>
<evidence type="ECO:0000256" key="10">
    <source>
        <dbReference type="HAMAP-Rule" id="MF_01043"/>
    </source>
</evidence>
<feature type="transmembrane region" description="Helical" evidence="10">
    <location>
        <begin position="92"/>
        <end position="113"/>
    </location>
</feature>
<keyword evidence="5 10" id="KW-1133">Transmembrane helix</keyword>
<comment type="function">
    <text evidence="10">Catalyzes the transfer of an acyl group from acyl-phosphate (acyl-PO(4)) to glycerol-3-phosphate (G3P) to form lysophosphatidic acid (LPA). This enzyme utilizes acyl-phosphate as fatty acyl donor, but not acyl-CoA or acyl-ACP.</text>
</comment>
<dbReference type="UniPathway" id="UPA00085"/>
<dbReference type="InterPro" id="IPR003811">
    <property type="entry name" value="G3P_acylTferase_PlsY"/>
</dbReference>
<keyword evidence="8 10" id="KW-0594">Phospholipid biosynthesis</keyword>